<evidence type="ECO:0000313" key="3">
    <source>
        <dbReference type="Proteomes" id="UP000274822"/>
    </source>
</evidence>
<organism evidence="2 3">
    <name type="scientific">Jimgerdemannia flammicorona</name>
    <dbReference type="NCBI Taxonomy" id="994334"/>
    <lineage>
        <taxon>Eukaryota</taxon>
        <taxon>Fungi</taxon>
        <taxon>Fungi incertae sedis</taxon>
        <taxon>Mucoromycota</taxon>
        <taxon>Mucoromycotina</taxon>
        <taxon>Endogonomycetes</taxon>
        <taxon>Endogonales</taxon>
        <taxon>Endogonaceae</taxon>
        <taxon>Jimgerdemannia</taxon>
    </lineage>
</organism>
<comment type="caution">
    <text evidence="2">The sequence shown here is derived from an EMBL/GenBank/DDBJ whole genome shotgun (WGS) entry which is preliminary data.</text>
</comment>
<dbReference type="AlphaFoldDB" id="A0A433PFE6"/>
<name>A0A433PFE6_9FUNG</name>
<dbReference type="Proteomes" id="UP000274822">
    <property type="component" value="Unassembled WGS sequence"/>
</dbReference>
<protein>
    <submittedName>
        <fullName evidence="2">Uncharacterized protein</fullName>
    </submittedName>
</protein>
<feature type="region of interest" description="Disordered" evidence="1">
    <location>
        <begin position="333"/>
        <end position="357"/>
    </location>
</feature>
<dbReference type="AntiFam" id="ANF00205">
    <property type="entry name" value="Shadow ORF (opposite nemA)"/>
</dbReference>
<sequence length="357" mass="37605">MIYALNRCPFSSPYYQPSLYTLCPFSPLELIRPLYIHAELLRGTQSPPGIPQELPGQQHNIRLSLDQDLLSLLGIRDDPHGGRQAACLLLDLFRERHLVPGPDGVLRGRERHVAAARHVHEVNPRGVEPLGELDRLLNVPAVGVASEGAGIGGGVVGSRNAHEEGLLLGPDGANGGDCLEKETDAIFERSAIFVGALVGITREELVRQVPVRAVQFEHVDARGVSALGGGGEGGGYAVDILDGESVRLGVGVIKGNIRGGPNVVGPAALLAGGEAGGLPERESGGLAAGVANLDADEAALLVDEVGDTADWLDLGVLPETRIRRRDAPLRFDGRGLDTDETGSLEGKGPEMHQVEVI</sequence>
<feature type="compositionally biased region" description="Basic and acidic residues" evidence="1">
    <location>
        <begin position="347"/>
        <end position="357"/>
    </location>
</feature>
<dbReference type="EMBL" id="RBNJ01024509">
    <property type="protein sequence ID" value="RUS16235.1"/>
    <property type="molecule type" value="Genomic_DNA"/>
</dbReference>
<evidence type="ECO:0000256" key="1">
    <source>
        <dbReference type="SAM" id="MobiDB-lite"/>
    </source>
</evidence>
<gene>
    <name evidence="2" type="ORF">BC938DRAFT_476651</name>
</gene>
<evidence type="ECO:0000313" key="2">
    <source>
        <dbReference type="EMBL" id="RUS16235.1"/>
    </source>
</evidence>
<accession>A0A433PFE6</accession>
<keyword evidence="3" id="KW-1185">Reference proteome</keyword>
<proteinExistence type="predicted"/>
<reference evidence="2 3" key="1">
    <citation type="journal article" date="2018" name="New Phytol.">
        <title>Phylogenomics of Endogonaceae and evolution of mycorrhizas within Mucoromycota.</title>
        <authorList>
            <person name="Chang Y."/>
            <person name="Desiro A."/>
            <person name="Na H."/>
            <person name="Sandor L."/>
            <person name="Lipzen A."/>
            <person name="Clum A."/>
            <person name="Barry K."/>
            <person name="Grigoriev I.V."/>
            <person name="Martin F.M."/>
            <person name="Stajich J.E."/>
            <person name="Smith M.E."/>
            <person name="Bonito G."/>
            <person name="Spatafora J.W."/>
        </authorList>
    </citation>
    <scope>NUCLEOTIDE SEQUENCE [LARGE SCALE GENOMIC DNA]</scope>
    <source>
        <strain evidence="2 3">AD002</strain>
    </source>
</reference>